<keyword evidence="3" id="KW-0539">Nucleus</keyword>
<comment type="subcellular location">
    <subcellularLocation>
        <location evidence="1">Nucleus</location>
    </subcellularLocation>
</comment>
<feature type="domain" description="DNA endonuclease activator Ctp1 C-terminal" evidence="6">
    <location>
        <begin position="670"/>
        <end position="696"/>
    </location>
</feature>
<feature type="coiled-coil region" evidence="4">
    <location>
        <begin position="96"/>
        <end position="428"/>
    </location>
</feature>
<proteinExistence type="predicted"/>
<dbReference type="PANTHER" id="PTHR15107:SF0">
    <property type="entry name" value="DNA ENDONUCLEASE ACTIVATOR CTP1 C-TERMINAL DOMAIN-CONTAINING PROTEIN"/>
    <property type="match status" value="1"/>
</dbReference>
<reference evidence="7 8" key="1">
    <citation type="submission" date="2018-06" db="EMBL/GenBank/DDBJ databases">
        <title>The Genome of Cuscuta australis (Dodder) Provides Insight into the Evolution of Plant Parasitism.</title>
        <authorList>
            <person name="Liu H."/>
        </authorList>
    </citation>
    <scope>NUCLEOTIDE SEQUENCE [LARGE SCALE GENOMIC DNA]</scope>
    <source>
        <strain evidence="8">cv. Yunnan</strain>
        <tissue evidence="7">Vines</tissue>
    </source>
</reference>
<gene>
    <name evidence="7" type="ORF">DM860_001210</name>
</gene>
<evidence type="ECO:0000256" key="5">
    <source>
        <dbReference type="SAM" id="MobiDB-lite"/>
    </source>
</evidence>
<feature type="region of interest" description="Disordered" evidence="5">
    <location>
        <begin position="526"/>
        <end position="622"/>
    </location>
</feature>
<dbReference type="GO" id="GO:0010792">
    <property type="term" value="P:DNA double-strand break processing involved in repair via single-strand annealing"/>
    <property type="evidence" value="ECO:0007669"/>
    <property type="project" value="TreeGrafter"/>
</dbReference>
<dbReference type="InterPro" id="IPR013882">
    <property type="entry name" value="Ctp1_C"/>
</dbReference>
<dbReference type="Pfam" id="PF08573">
    <property type="entry name" value="SAE2"/>
    <property type="match status" value="1"/>
</dbReference>
<name>A0A328DUA9_9ASTE</name>
<evidence type="ECO:0000256" key="4">
    <source>
        <dbReference type="SAM" id="Coils"/>
    </source>
</evidence>
<dbReference type="Proteomes" id="UP000249390">
    <property type="component" value="Unassembled WGS sequence"/>
</dbReference>
<dbReference type="AlphaFoldDB" id="A0A328DUA9"/>
<feature type="compositionally biased region" description="Polar residues" evidence="5">
    <location>
        <begin position="599"/>
        <end position="611"/>
    </location>
</feature>
<comment type="caution">
    <text evidence="7">The sequence shown here is derived from an EMBL/GenBank/DDBJ whole genome shotgun (WGS) entry which is preliminary data.</text>
</comment>
<dbReference type="EMBL" id="NQVE01000097">
    <property type="protein sequence ID" value="RAL48890.1"/>
    <property type="molecule type" value="Genomic_DNA"/>
</dbReference>
<sequence length="700" mass="80406">MEENAQRSPQIVSPVEVVDAKYIAKLSTILVATIQEAKDRISQIEYIFCSQLFPNFQSMSKSVQQIFMEAKDAAEAAWKEKEHDLLVQMEKNLAAKQQILEENLALKSENAKLLDDDFLWKEHFKELQEKIDHRSIELNNLRAAYEELGKLCESKDSQIHKYEDMLKELEHKNVRLSETQQNLELEVQGLQIELKKKSREIDGELELQQKLVQMAQEKTTSVAYKESQLKKCEEKIEKLLAKLEEAQTKIGNLQDELTEKNTAMEKSLEVQENLIKEVQSKDLENEEILSRFHGEKEQFVAKVKNLESHVDELQVEFRKKNVEVEEGRKSQEQLLKQIDLYCLERSKTGKKLEELEKEKNQLLAKIKDVKEKSEELQANIQERSNESSEGLKLHGKLLEQIKAKDSELLSAKSKIKEISRAYKSLKSQYSFVCAKAGLTPENMKTKTKPGEESELRNNQSHLIKNDVETGVPKPKSISCEGPKLEHILEKPGNGVAVKLVQRLSSVTPLTANTSIAPKEPLHVKSCLPAGTKRRGSYWRDTRSHQSRVGPDPHDDFLDTPLENVRRHPGNAMRDDDIPNLPKEATQIRDPENSDDETQDMNIDQKNPQKKQVPSLRPRSSGVKYIEPVRKKSEREKLKGIECKQCKKFYDVVLPSDGKDLGANTHNLRCEHHDGVSRHRYRYVPPSTPEGFWNIGFETEL</sequence>
<evidence type="ECO:0000313" key="7">
    <source>
        <dbReference type="EMBL" id="RAL48890.1"/>
    </source>
</evidence>
<dbReference type="InterPro" id="IPR033316">
    <property type="entry name" value="RBBP8-like"/>
</dbReference>
<keyword evidence="8" id="KW-1185">Reference proteome</keyword>
<dbReference type="GO" id="GO:0003684">
    <property type="term" value="F:damaged DNA binding"/>
    <property type="evidence" value="ECO:0007669"/>
    <property type="project" value="TreeGrafter"/>
</dbReference>
<protein>
    <recommendedName>
        <fullName evidence="6">DNA endonuclease activator Ctp1 C-terminal domain-containing protein</fullName>
    </recommendedName>
</protein>
<keyword evidence="2" id="KW-0227">DNA damage</keyword>
<evidence type="ECO:0000256" key="1">
    <source>
        <dbReference type="ARBA" id="ARBA00004123"/>
    </source>
</evidence>
<keyword evidence="4" id="KW-0175">Coiled coil</keyword>
<evidence type="ECO:0000259" key="6">
    <source>
        <dbReference type="Pfam" id="PF08573"/>
    </source>
</evidence>
<organism evidence="7 8">
    <name type="scientific">Cuscuta australis</name>
    <dbReference type="NCBI Taxonomy" id="267555"/>
    <lineage>
        <taxon>Eukaryota</taxon>
        <taxon>Viridiplantae</taxon>
        <taxon>Streptophyta</taxon>
        <taxon>Embryophyta</taxon>
        <taxon>Tracheophyta</taxon>
        <taxon>Spermatophyta</taxon>
        <taxon>Magnoliopsida</taxon>
        <taxon>eudicotyledons</taxon>
        <taxon>Gunneridae</taxon>
        <taxon>Pentapetalae</taxon>
        <taxon>asterids</taxon>
        <taxon>lamiids</taxon>
        <taxon>Solanales</taxon>
        <taxon>Convolvulaceae</taxon>
        <taxon>Cuscuteae</taxon>
        <taxon>Cuscuta</taxon>
        <taxon>Cuscuta subgen. Grammica</taxon>
        <taxon>Cuscuta sect. Cleistogrammica</taxon>
    </lineage>
</organism>
<evidence type="ECO:0000256" key="3">
    <source>
        <dbReference type="ARBA" id="ARBA00023242"/>
    </source>
</evidence>
<evidence type="ECO:0000256" key="2">
    <source>
        <dbReference type="ARBA" id="ARBA00022763"/>
    </source>
</evidence>
<accession>A0A328DUA9</accession>
<dbReference type="GO" id="GO:0005634">
    <property type="term" value="C:nucleus"/>
    <property type="evidence" value="ECO:0007669"/>
    <property type="project" value="UniProtKB-SubCell"/>
</dbReference>
<dbReference type="PANTHER" id="PTHR15107">
    <property type="entry name" value="RETINOBLASTOMA BINDING PROTEIN 8"/>
    <property type="match status" value="1"/>
</dbReference>
<evidence type="ECO:0000313" key="8">
    <source>
        <dbReference type="Proteomes" id="UP000249390"/>
    </source>
</evidence>